<dbReference type="InterPro" id="IPR000700">
    <property type="entry name" value="PAS-assoc_C"/>
</dbReference>
<keyword evidence="4" id="KW-0547">Nucleotide-binding</keyword>
<dbReference type="GO" id="GO:0005524">
    <property type="term" value="F:ATP binding"/>
    <property type="evidence" value="ECO:0007669"/>
    <property type="project" value="UniProtKB-KW"/>
</dbReference>
<evidence type="ECO:0000313" key="15">
    <source>
        <dbReference type="Proteomes" id="UP000539642"/>
    </source>
</evidence>
<dbReference type="SMART" id="SM00387">
    <property type="entry name" value="HATPase_c"/>
    <property type="match status" value="1"/>
</dbReference>
<dbReference type="Pfam" id="PF13426">
    <property type="entry name" value="PAS_9"/>
    <property type="match status" value="1"/>
</dbReference>
<dbReference type="InterPro" id="IPR035965">
    <property type="entry name" value="PAS-like_dom_sf"/>
</dbReference>
<evidence type="ECO:0000256" key="7">
    <source>
        <dbReference type="ARBA" id="ARBA00023012"/>
    </source>
</evidence>
<comment type="caution">
    <text evidence="14">The sequence shown here is derived from an EMBL/GenBank/DDBJ whole genome shotgun (WGS) entry which is preliminary data.</text>
</comment>
<evidence type="ECO:0000259" key="13">
    <source>
        <dbReference type="PROSITE" id="PS50113"/>
    </source>
</evidence>
<organism evidence="14 15">
    <name type="scientific">Desulfoprunum benzoelyticum</name>
    <dbReference type="NCBI Taxonomy" id="1506996"/>
    <lineage>
        <taxon>Bacteria</taxon>
        <taxon>Pseudomonadati</taxon>
        <taxon>Thermodesulfobacteriota</taxon>
        <taxon>Desulfobulbia</taxon>
        <taxon>Desulfobulbales</taxon>
        <taxon>Desulfobulbaceae</taxon>
        <taxon>Desulfoprunum</taxon>
    </lineage>
</organism>
<dbReference type="PROSITE" id="PS50113">
    <property type="entry name" value="PAC"/>
    <property type="match status" value="1"/>
</dbReference>
<dbReference type="PRINTS" id="PR00344">
    <property type="entry name" value="BCTRLSENSOR"/>
</dbReference>
<dbReference type="InterPro" id="IPR000014">
    <property type="entry name" value="PAS"/>
</dbReference>
<evidence type="ECO:0000256" key="4">
    <source>
        <dbReference type="ARBA" id="ARBA00022741"/>
    </source>
</evidence>
<dbReference type="Gene3D" id="1.10.287.130">
    <property type="match status" value="1"/>
</dbReference>
<accession>A0A840UW12</accession>
<reference evidence="14 15" key="1">
    <citation type="submission" date="2020-08" db="EMBL/GenBank/DDBJ databases">
        <title>Genomic Encyclopedia of Type Strains, Phase IV (KMG-IV): sequencing the most valuable type-strain genomes for metagenomic binning, comparative biology and taxonomic classification.</title>
        <authorList>
            <person name="Goeker M."/>
        </authorList>
    </citation>
    <scope>NUCLEOTIDE SEQUENCE [LARGE SCALE GENOMIC DNA]</scope>
    <source>
        <strain evidence="14 15">DSM 28570</strain>
    </source>
</reference>
<name>A0A840UW12_9BACT</name>
<comment type="catalytic activity">
    <reaction evidence="1">
        <text>ATP + protein L-histidine = ADP + protein N-phospho-L-histidine.</text>
        <dbReference type="EC" id="2.7.13.3"/>
    </reaction>
</comment>
<evidence type="ECO:0000256" key="10">
    <source>
        <dbReference type="SAM" id="MobiDB-lite"/>
    </source>
</evidence>
<dbReference type="PANTHER" id="PTHR43065">
    <property type="entry name" value="SENSOR HISTIDINE KINASE"/>
    <property type="match status" value="1"/>
</dbReference>
<dbReference type="PANTHER" id="PTHR43065:SF46">
    <property type="entry name" value="C4-DICARBOXYLATE TRANSPORT SENSOR PROTEIN DCTB"/>
    <property type="match status" value="1"/>
</dbReference>
<dbReference type="EC" id="2.7.13.3" evidence="2"/>
<dbReference type="Gene3D" id="3.30.450.20">
    <property type="entry name" value="PAS domain"/>
    <property type="match status" value="1"/>
</dbReference>
<dbReference type="PROSITE" id="PS50110">
    <property type="entry name" value="RESPONSE_REGULATORY"/>
    <property type="match status" value="1"/>
</dbReference>
<dbReference type="GO" id="GO:0000160">
    <property type="term" value="P:phosphorelay signal transduction system"/>
    <property type="evidence" value="ECO:0007669"/>
    <property type="project" value="UniProtKB-KW"/>
</dbReference>
<keyword evidence="15" id="KW-1185">Reference proteome</keyword>
<proteinExistence type="predicted"/>
<evidence type="ECO:0000256" key="2">
    <source>
        <dbReference type="ARBA" id="ARBA00012438"/>
    </source>
</evidence>
<dbReference type="EMBL" id="JACHEO010000018">
    <property type="protein sequence ID" value="MBB5349026.1"/>
    <property type="molecule type" value="Genomic_DNA"/>
</dbReference>
<dbReference type="SUPFAM" id="SSF55785">
    <property type="entry name" value="PYP-like sensor domain (PAS domain)"/>
    <property type="match status" value="1"/>
</dbReference>
<evidence type="ECO:0000256" key="1">
    <source>
        <dbReference type="ARBA" id="ARBA00000085"/>
    </source>
</evidence>
<dbReference type="InterPro" id="IPR004358">
    <property type="entry name" value="Sig_transdc_His_kin-like_C"/>
</dbReference>
<evidence type="ECO:0000256" key="5">
    <source>
        <dbReference type="ARBA" id="ARBA00022777"/>
    </source>
</evidence>
<gene>
    <name evidence="14" type="ORF">HNQ81_002773</name>
</gene>
<keyword evidence="3" id="KW-0808">Transferase</keyword>
<evidence type="ECO:0000256" key="9">
    <source>
        <dbReference type="SAM" id="Coils"/>
    </source>
</evidence>
<keyword evidence="5" id="KW-0418">Kinase</keyword>
<dbReference type="SMART" id="SM00091">
    <property type="entry name" value="PAS"/>
    <property type="match status" value="1"/>
</dbReference>
<evidence type="ECO:0000256" key="6">
    <source>
        <dbReference type="ARBA" id="ARBA00022840"/>
    </source>
</evidence>
<feature type="domain" description="PAC" evidence="13">
    <location>
        <begin position="196"/>
        <end position="247"/>
    </location>
</feature>
<keyword evidence="7" id="KW-0902">Two-component regulatory system</keyword>
<dbReference type="GO" id="GO:0004673">
    <property type="term" value="F:protein histidine kinase activity"/>
    <property type="evidence" value="ECO:0007669"/>
    <property type="project" value="UniProtKB-EC"/>
</dbReference>
<feature type="domain" description="Histidine kinase" evidence="11">
    <location>
        <begin position="267"/>
        <end position="494"/>
    </location>
</feature>
<dbReference type="RefSeq" id="WP_183351842.1">
    <property type="nucleotide sequence ID" value="NZ_JACHEO010000018.1"/>
</dbReference>
<keyword evidence="9" id="KW-0175">Coiled coil</keyword>
<dbReference type="InterPro" id="IPR003594">
    <property type="entry name" value="HATPase_dom"/>
</dbReference>
<evidence type="ECO:0000259" key="12">
    <source>
        <dbReference type="PROSITE" id="PS50110"/>
    </source>
</evidence>
<sequence>MIHSQRPLDNIHEVQDMTGRTRKVQHSSRAKNATVAAAGPSAVASGHELRRQAEKILRQKKVLQPETLEALSLEEIRTAFHELQVHQIELEMQNEELHRTQVELDLARARYFDLYDLAPIGYCALNDKGLIKEANLTASSLLGVARSALVRQPISRFIVKEDQDRYYLLIHQLVDTDDAPQEGATPTSPEASPEPHVTELRMQKSDGTVFWVSLKATAVPADRNSFEFRLVVNDISERKQAEGRQIELEVQTRQIEKAESLQRMAGAIAHLFNNQLSVILGNLEMTISDTQGDALPHQYLVNAMRAVSRSSEVSSLLLTYLGQSTSRLEPLDLSVFCHDNLPVIKEDGLPATIALETDFLSPGPVVLANANQVQQILTNLITNGREAIGDTTGRISVVTRTVPTADIPKVHIAPTDWQTAAETFACLEVTDSGCGMTEEEMERIFDPFFSTKFTGRGLGLAVVTGLAKAWNGMIAVSSTVGQGSTLQVFLPLVTDMVPRQPEVAAGPCDLGSSWTVLLVDDDAIVRDITGALLKHLGLTVLEASGGNEAVAVLEKDPGRIDCVLTDLCMPGMDGWDTLAALRRIRPGLPAILSSGYDEAQAIDGEYVEQPHAFLHKPYSMEVLRAVICRVMSGAVPKVV</sequence>
<evidence type="ECO:0000256" key="3">
    <source>
        <dbReference type="ARBA" id="ARBA00022679"/>
    </source>
</evidence>
<dbReference type="InterPro" id="IPR001789">
    <property type="entry name" value="Sig_transdc_resp-reg_receiver"/>
</dbReference>
<dbReference type="InterPro" id="IPR036890">
    <property type="entry name" value="HATPase_C_sf"/>
</dbReference>
<evidence type="ECO:0000256" key="8">
    <source>
        <dbReference type="PROSITE-ProRule" id="PRU00169"/>
    </source>
</evidence>
<feature type="compositionally biased region" description="Basic residues" evidence="10">
    <location>
        <begin position="20"/>
        <end position="29"/>
    </location>
</feature>
<dbReference type="AlphaFoldDB" id="A0A840UW12"/>
<dbReference type="CDD" id="cd00130">
    <property type="entry name" value="PAS"/>
    <property type="match status" value="1"/>
</dbReference>
<dbReference type="SMART" id="SM00448">
    <property type="entry name" value="REC"/>
    <property type="match status" value="1"/>
</dbReference>
<dbReference type="InterPro" id="IPR005467">
    <property type="entry name" value="His_kinase_dom"/>
</dbReference>
<dbReference type="Gene3D" id="3.30.565.10">
    <property type="entry name" value="Histidine kinase-like ATPase, C-terminal domain"/>
    <property type="match status" value="1"/>
</dbReference>
<dbReference type="NCBIfam" id="TIGR00229">
    <property type="entry name" value="sensory_box"/>
    <property type="match status" value="1"/>
</dbReference>
<dbReference type="Pfam" id="PF02518">
    <property type="entry name" value="HATPase_c"/>
    <property type="match status" value="1"/>
</dbReference>
<feature type="compositionally biased region" description="Low complexity" evidence="10">
    <location>
        <begin position="33"/>
        <end position="46"/>
    </location>
</feature>
<protein>
    <recommendedName>
        <fullName evidence="2">histidine kinase</fullName>
        <ecNumber evidence="2">2.7.13.3</ecNumber>
    </recommendedName>
</protein>
<dbReference type="Proteomes" id="UP000539642">
    <property type="component" value="Unassembled WGS sequence"/>
</dbReference>
<keyword evidence="6" id="KW-0067">ATP-binding</keyword>
<dbReference type="CDD" id="cd00156">
    <property type="entry name" value="REC"/>
    <property type="match status" value="1"/>
</dbReference>
<dbReference type="Gene3D" id="3.40.50.2300">
    <property type="match status" value="1"/>
</dbReference>
<dbReference type="SUPFAM" id="SSF55874">
    <property type="entry name" value="ATPase domain of HSP90 chaperone/DNA topoisomerase II/histidine kinase"/>
    <property type="match status" value="1"/>
</dbReference>
<feature type="coiled-coil region" evidence="9">
    <location>
        <begin position="83"/>
        <end position="110"/>
    </location>
</feature>
<feature type="region of interest" description="Disordered" evidence="10">
    <location>
        <begin position="18"/>
        <end position="46"/>
    </location>
</feature>
<dbReference type="PROSITE" id="PS50109">
    <property type="entry name" value="HIS_KIN"/>
    <property type="match status" value="1"/>
</dbReference>
<dbReference type="Pfam" id="PF00072">
    <property type="entry name" value="Response_reg"/>
    <property type="match status" value="1"/>
</dbReference>
<feature type="modified residue" description="4-aspartylphosphate" evidence="8">
    <location>
        <position position="566"/>
    </location>
</feature>
<feature type="domain" description="Response regulatory" evidence="12">
    <location>
        <begin position="515"/>
        <end position="631"/>
    </location>
</feature>
<keyword evidence="8" id="KW-0597">Phosphoprotein</keyword>
<evidence type="ECO:0000259" key="11">
    <source>
        <dbReference type="PROSITE" id="PS50109"/>
    </source>
</evidence>
<dbReference type="SUPFAM" id="SSF52172">
    <property type="entry name" value="CheY-like"/>
    <property type="match status" value="1"/>
</dbReference>
<dbReference type="InterPro" id="IPR011006">
    <property type="entry name" value="CheY-like_superfamily"/>
</dbReference>
<evidence type="ECO:0000313" key="14">
    <source>
        <dbReference type="EMBL" id="MBB5349026.1"/>
    </source>
</evidence>